<protein>
    <recommendedName>
        <fullName evidence="4">Secreted protein</fullName>
    </recommendedName>
</protein>
<dbReference type="RefSeq" id="WP_284875735.1">
    <property type="nucleotide sequence ID" value="NZ_CP126970.1"/>
</dbReference>
<dbReference type="EMBL" id="CP126970">
    <property type="protein sequence ID" value="WIM71162.1"/>
    <property type="molecule type" value="Genomic_DNA"/>
</dbReference>
<dbReference type="Proteomes" id="UP001238805">
    <property type="component" value="Chromosome"/>
</dbReference>
<gene>
    <name evidence="2" type="ORF">QP029_05065</name>
</gene>
<feature type="region of interest" description="Disordered" evidence="1">
    <location>
        <begin position="28"/>
        <end position="49"/>
    </location>
</feature>
<reference evidence="2 3" key="1">
    <citation type="submission" date="2023-05" db="EMBL/GenBank/DDBJ databases">
        <title>Corynebacterium suedekumii sp. nov. and Corynebacterium breve sp. nov. isolated from raw cow's milk.</title>
        <authorList>
            <person name="Baer M.K."/>
            <person name="Mehl L."/>
            <person name="Hellmuth R."/>
            <person name="Marke G."/>
            <person name="Lipski A."/>
        </authorList>
    </citation>
    <scope>NUCLEOTIDE SEQUENCE [LARGE SCALE GENOMIC DNA]</scope>
    <source>
        <strain evidence="2 3">LM112</strain>
    </source>
</reference>
<accession>A0ABY8VQB0</accession>
<feature type="compositionally biased region" description="Acidic residues" evidence="1">
    <location>
        <begin position="39"/>
        <end position="49"/>
    </location>
</feature>
<keyword evidence="3" id="KW-1185">Reference proteome</keyword>
<proteinExistence type="predicted"/>
<organism evidence="2 3">
    <name type="scientific">Corynebacterium suedekumii</name>
    <dbReference type="NCBI Taxonomy" id="3049801"/>
    <lineage>
        <taxon>Bacteria</taxon>
        <taxon>Bacillati</taxon>
        <taxon>Actinomycetota</taxon>
        <taxon>Actinomycetes</taxon>
        <taxon>Mycobacteriales</taxon>
        <taxon>Corynebacteriaceae</taxon>
        <taxon>Corynebacterium</taxon>
    </lineage>
</organism>
<evidence type="ECO:0000313" key="3">
    <source>
        <dbReference type="Proteomes" id="UP001238805"/>
    </source>
</evidence>
<evidence type="ECO:0000256" key="1">
    <source>
        <dbReference type="SAM" id="MobiDB-lite"/>
    </source>
</evidence>
<evidence type="ECO:0000313" key="2">
    <source>
        <dbReference type="EMBL" id="WIM71162.1"/>
    </source>
</evidence>
<name>A0ABY8VQB0_9CORY</name>
<evidence type="ECO:0008006" key="4">
    <source>
        <dbReference type="Google" id="ProtNLM"/>
    </source>
</evidence>
<sequence>MTALLVLAVPLVLALFAMQMERLESVVLPDSAKAPTEVPDPEDSEDSAE</sequence>